<feature type="region of interest" description="Disordered" evidence="1">
    <location>
        <begin position="1"/>
        <end position="67"/>
    </location>
</feature>
<feature type="compositionally biased region" description="Basic and acidic residues" evidence="1">
    <location>
        <begin position="220"/>
        <end position="238"/>
    </location>
</feature>
<feature type="region of interest" description="Disordered" evidence="1">
    <location>
        <begin position="218"/>
        <end position="243"/>
    </location>
</feature>
<dbReference type="PANTHER" id="PTHR14614">
    <property type="entry name" value="HEPATOCELLULAR CARCINOMA-ASSOCIATED ANTIGEN"/>
    <property type="match status" value="1"/>
</dbReference>
<dbReference type="PROSITE" id="PS51560">
    <property type="entry name" value="SAM_MT_NNT1"/>
    <property type="match status" value="1"/>
</dbReference>
<accession>A0A8X7NDS6</accession>
<dbReference type="Pfam" id="PF08624">
    <property type="entry name" value="CRC_subunit"/>
    <property type="match status" value="1"/>
</dbReference>
<dbReference type="SUPFAM" id="SSF53335">
    <property type="entry name" value="S-adenosyl-L-methionine-dependent methyltransferases"/>
    <property type="match status" value="1"/>
</dbReference>
<protein>
    <submittedName>
        <fullName evidence="2">Uncharacterized protein</fullName>
    </submittedName>
</protein>
<dbReference type="EMBL" id="LWDG02000061">
    <property type="protein sequence ID" value="KAE8270156.1"/>
    <property type="molecule type" value="Genomic_DNA"/>
</dbReference>
<dbReference type="InterPro" id="IPR025784">
    <property type="entry name" value="EFM7"/>
</dbReference>
<feature type="region of interest" description="Disordered" evidence="1">
    <location>
        <begin position="378"/>
        <end position="421"/>
    </location>
</feature>
<dbReference type="Proteomes" id="UP000078113">
    <property type="component" value="Unassembled WGS sequence"/>
</dbReference>
<comment type="caution">
    <text evidence="2">The sequence shown here is derived from an EMBL/GenBank/DDBJ whole genome shotgun (WGS) entry which is preliminary data.</text>
</comment>
<reference evidence="2" key="1">
    <citation type="submission" date="2016-04" db="EMBL/GenBank/DDBJ databases">
        <authorList>
            <person name="Nguyen H.D."/>
            <person name="Samba Siva P."/>
            <person name="Cullis J."/>
            <person name="Levesque C.A."/>
            <person name="Hambleton S."/>
        </authorList>
    </citation>
    <scope>NUCLEOTIDE SEQUENCE</scope>
    <source>
        <strain evidence="2">DAOMC 236422</strain>
    </source>
</reference>
<dbReference type="InterPro" id="IPR013933">
    <property type="entry name" value="CRC_Rsc7/Swp82"/>
</dbReference>
<feature type="compositionally biased region" description="Low complexity" evidence="1">
    <location>
        <begin position="12"/>
        <end position="21"/>
    </location>
</feature>
<evidence type="ECO:0000256" key="1">
    <source>
        <dbReference type="SAM" id="MobiDB-lite"/>
    </source>
</evidence>
<evidence type="ECO:0000313" key="3">
    <source>
        <dbReference type="Proteomes" id="UP000078113"/>
    </source>
</evidence>
<keyword evidence="3" id="KW-1185">Reference proteome</keyword>
<dbReference type="InterPro" id="IPR029063">
    <property type="entry name" value="SAM-dependent_MTases_sf"/>
</dbReference>
<dbReference type="InterPro" id="IPR019410">
    <property type="entry name" value="Methyltransf_16"/>
</dbReference>
<sequence length="956" mass="103784">MPSSSSRRRSTRVPAPSSTPATAPPTPSASKEEAGEDTQVAGVEVDVDDAEDADEEGAEADDADDDVVPAAAVRTVNIDGVPFVQKGDSLVLPNDEAGDTKVDDKGRLQGGRVYKFPVFQMPNRADPEKLYVLSIDAARSAGYRDSLYFYRNNKRLFKLTLNMAEKEMLIARGRLSMQLRTRNVTATSVLNVFKTHGARVIKAGRAVTDDYYESAARASGRREGERVRAEGGRERGAGDGEFFNGGAGGPGGVDYDASGLAFATSGTLASIRNKRVDSNVHSFPDPVTGQPLLTIFGDAGLSPWVRIEEGPRAGQTMRKKMLSNLDIDQDNWMREAAYMVIGMNRELEDGRKERMRRILPGGGMRSLLEEAIERKRKRLEAEEEGGDEEDRKSFALPNGATVNGNGPVPGSSSDGYGLSSVPGVDVDGGNSGFIATAVLHQGSTSSTAVGSHLGPIGVYEPLTGLIHVPSTTQPTQARWARVGDVAHLPPSQGVANGGKLSGGYLSGTKVGSGAWAIAAFEQGSIVVQFYWGDSRSHPLPLHNARVLLILQTASDSCSALLHMYRTQARFANFQDDKHSLCTTRLHEMASTSSAGAAGYSAQTGGDSVGAQRVNQVQTSKSTSNDVQDEDEDDVEDAFDMFAEPEAFRPGTPPPTEANWELRIPAEGDKDAYTVPISMTLVGHSPLWGHLLWPASQHLSSYLAEPAHRDRFVRSKNVLELGAAAGVPTIACAILGAQYVCSTDYPDADLIRTLEGNVGAWSEREVDVGSGKRKKTGLVETLGYRWGADVNMLLEHLRRAKEGAVHFDTVILSDLIFNHQAHEALLETCERTTFTPDGWEERWAERRATIFHSEREEKGLPQTEDGEKIYDSMPESREPILSTSSLPQPAPASTVLVSFTHHRPVLAHRDLGFFARARRLGWECAKVGEWACEPVFRDDVGDLKKRSTVHAWAMWRV</sequence>
<dbReference type="PANTHER" id="PTHR14614:SF130">
    <property type="entry name" value="PROTEIN-LYSINE N-METHYLTRANSFERASE EEF2KMT"/>
    <property type="match status" value="1"/>
</dbReference>
<feature type="compositionally biased region" description="Polar residues" evidence="1">
    <location>
        <begin position="400"/>
        <end position="414"/>
    </location>
</feature>
<dbReference type="AlphaFoldDB" id="A0A8X7NDS6"/>
<feature type="compositionally biased region" description="Basic residues" evidence="1">
    <location>
        <begin position="1"/>
        <end position="11"/>
    </location>
</feature>
<name>A0A8X7NDS6_9BASI</name>
<organism evidence="2 3">
    <name type="scientific">Tilletia walkeri</name>
    <dbReference type="NCBI Taxonomy" id="117179"/>
    <lineage>
        <taxon>Eukaryota</taxon>
        <taxon>Fungi</taxon>
        <taxon>Dikarya</taxon>
        <taxon>Basidiomycota</taxon>
        <taxon>Ustilaginomycotina</taxon>
        <taxon>Exobasidiomycetes</taxon>
        <taxon>Tilletiales</taxon>
        <taxon>Tilletiaceae</taxon>
        <taxon>Tilletia</taxon>
    </lineage>
</organism>
<proteinExistence type="predicted"/>
<gene>
    <name evidence="2" type="ORF">A4X09_0g2176</name>
</gene>
<dbReference type="Gene3D" id="3.40.50.150">
    <property type="entry name" value="Vaccinia Virus protein VP39"/>
    <property type="match status" value="1"/>
</dbReference>
<dbReference type="GO" id="GO:0008757">
    <property type="term" value="F:S-adenosylmethionine-dependent methyltransferase activity"/>
    <property type="evidence" value="ECO:0007669"/>
    <property type="project" value="UniProtKB-ARBA"/>
</dbReference>
<feature type="compositionally biased region" description="Acidic residues" evidence="1">
    <location>
        <begin position="45"/>
        <end position="67"/>
    </location>
</feature>
<reference evidence="2" key="2">
    <citation type="journal article" date="2019" name="IMA Fungus">
        <title>Genome sequencing and comparison of five Tilletia species to identify candidate genes for the detection of regulated species infecting wheat.</title>
        <authorList>
            <person name="Nguyen H.D.T."/>
            <person name="Sultana T."/>
            <person name="Kesanakurti P."/>
            <person name="Hambleton S."/>
        </authorList>
    </citation>
    <scope>NUCLEOTIDE SEQUENCE</scope>
    <source>
        <strain evidence="2">DAOMC 236422</strain>
    </source>
</reference>
<evidence type="ECO:0000313" key="2">
    <source>
        <dbReference type="EMBL" id="KAE8270156.1"/>
    </source>
</evidence>
<dbReference type="GO" id="GO:0005737">
    <property type="term" value="C:cytoplasm"/>
    <property type="evidence" value="ECO:0007669"/>
    <property type="project" value="TreeGrafter"/>
</dbReference>
<dbReference type="Pfam" id="PF10294">
    <property type="entry name" value="Methyltransf_16"/>
    <property type="match status" value="1"/>
</dbReference>